<keyword evidence="7" id="KW-1185">Reference proteome</keyword>
<sequence>MIRRTELPLLLTGFLATLSSIGLARFAYTALMPQMVLSHWFNGEQAAYLGAANLLGYLIGAVLAAPCAERFGAVRVLTLSWWAVALSFAASSWPQGMAVFSFWRFVAGVTGAILMVLGPSVAMSAAPPGRRAFLGPLMFSGVGMGALFSALIVPGLMPLGLGAVWWMLALVSAVVALAGQGCARRLRSLPPVAITPQAAPGAASGTAPPLWTWVIVLVFCAYMLDGFGFVPHTVFWVDYLTRELGLGSGYAATQWALFGLGAMAGPLAVAFIAQRWGWWRSITGAYLLKGLAISLPLFWVGWVGHSLSSFVVGALSPGMSAITSGYLMQLIGPAQHKKMWGYATAAFALLQATAGYVMAWIYARSGSYQLLFALGCSALLTGCVLVALTRPKPTPHSITKGLP</sequence>
<feature type="transmembrane region" description="Helical" evidence="4">
    <location>
        <begin position="102"/>
        <end position="121"/>
    </location>
</feature>
<dbReference type="PROSITE" id="PS50850">
    <property type="entry name" value="MFS"/>
    <property type="match status" value="1"/>
</dbReference>
<feature type="transmembrane region" description="Helical" evidence="4">
    <location>
        <begin position="340"/>
        <end position="362"/>
    </location>
</feature>
<feature type="transmembrane region" description="Helical" evidence="4">
    <location>
        <begin position="250"/>
        <end position="273"/>
    </location>
</feature>
<dbReference type="Pfam" id="PF06779">
    <property type="entry name" value="MFS_4"/>
    <property type="match status" value="1"/>
</dbReference>
<dbReference type="Proteomes" id="UP001595967">
    <property type="component" value="Unassembled WGS sequence"/>
</dbReference>
<name>A0ABV9H150_9BURK</name>
<dbReference type="InterPro" id="IPR036259">
    <property type="entry name" value="MFS_trans_sf"/>
</dbReference>
<evidence type="ECO:0000256" key="3">
    <source>
        <dbReference type="ARBA" id="ARBA00023136"/>
    </source>
</evidence>
<dbReference type="PANTHER" id="PTHR23537">
    <property type="match status" value="1"/>
</dbReference>
<reference evidence="7" key="1">
    <citation type="journal article" date="2019" name="Int. J. Syst. Evol. Microbiol.">
        <title>The Global Catalogue of Microorganisms (GCM) 10K type strain sequencing project: providing services to taxonomists for standard genome sequencing and annotation.</title>
        <authorList>
            <consortium name="The Broad Institute Genomics Platform"/>
            <consortium name="The Broad Institute Genome Sequencing Center for Infectious Disease"/>
            <person name="Wu L."/>
            <person name="Ma J."/>
        </authorList>
    </citation>
    <scope>NUCLEOTIDE SEQUENCE [LARGE SCALE GENOMIC DNA]</scope>
    <source>
        <strain evidence="7">JCM 11650</strain>
    </source>
</reference>
<evidence type="ECO:0000259" key="5">
    <source>
        <dbReference type="PROSITE" id="PS50850"/>
    </source>
</evidence>
<feature type="transmembrane region" description="Helical" evidence="4">
    <location>
        <begin position="210"/>
        <end position="230"/>
    </location>
</feature>
<evidence type="ECO:0000313" key="7">
    <source>
        <dbReference type="Proteomes" id="UP001595967"/>
    </source>
</evidence>
<proteinExistence type="predicted"/>
<evidence type="ECO:0000256" key="4">
    <source>
        <dbReference type="SAM" id="Phobius"/>
    </source>
</evidence>
<evidence type="ECO:0000256" key="2">
    <source>
        <dbReference type="ARBA" id="ARBA00022989"/>
    </source>
</evidence>
<feature type="transmembrane region" description="Helical" evidence="4">
    <location>
        <begin position="72"/>
        <end position="90"/>
    </location>
</feature>
<evidence type="ECO:0000256" key="1">
    <source>
        <dbReference type="ARBA" id="ARBA00022692"/>
    </source>
</evidence>
<dbReference type="SUPFAM" id="SSF103473">
    <property type="entry name" value="MFS general substrate transporter"/>
    <property type="match status" value="1"/>
</dbReference>
<organism evidence="6 7">
    <name type="scientific">Comamonas nitrativorans</name>
    <dbReference type="NCBI Taxonomy" id="108437"/>
    <lineage>
        <taxon>Bacteria</taxon>
        <taxon>Pseudomonadati</taxon>
        <taxon>Pseudomonadota</taxon>
        <taxon>Betaproteobacteria</taxon>
        <taxon>Burkholderiales</taxon>
        <taxon>Comamonadaceae</taxon>
        <taxon>Comamonas</taxon>
    </lineage>
</organism>
<keyword evidence="1 4" id="KW-0812">Transmembrane</keyword>
<dbReference type="InterPro" id="IPR010645">
    <property type="entry name" value="MFS_4"/>
</dbReference>
<feature type="transmembrane region" description="Helical" evidence="4">
    <location>
        <begin position="368"/>
        <end position="388"/>
    </location>
</feature>
<dbReference type="PANTHER" id="PTHR23537:SF1">
    <property type="entry name" value="SUGAR TRANSPORTER"/>
    <property type="match status" value="1"/>
</dbReference>
<dbReference type="RefSeq" id="WP_377727379.1">
    <property type="nucleotide sequence ID" value="NZ_JBHSEW010000013.1"/>
</dbReference>
<evidence type="ECO:0000313" key="6">
    <source>
        <dbReference type="EMBL" id="MFC4623235.1"/>
    </source>
</evidence>
<gene>
    <name evidence="6" type="ORF">ACFO3A_13570</name>
</gene>
<keyword evidence="3 4" id="KW-0472">Membrane</keyword>
<feature type="transmembrane region" description="Helical" evidence="4">
    <location>
        <begin position="159"/>
        <end position="179"/>
    </location>
</feature>
<accession>A0ABV9H150</accession>
<comment type="caution">
    <text evidence="6">The sequence shown here is derived from an EMBL/GenBank/DDBJ whole genome shotgun (WGS) entry which is preliminary data.</text>
</comment>
<feature type="transmembrane region" description="Helical" evidence="4">
    <location>
        <begin position="310"/>
        <end position="328"/>
    </location>
</feature>
<feature type="transmembrane region" description="Helical" evidence="4">
    <location>
        <begin position="46"/>
        <end position="65"/>
    </location>
</feature>
<protein>
    <submittedName>
        <fullName evidence="6">YbfB/YjiJ family MFS transporter</fullName>
    </submittedName>
</protein>
<keyword evidence="2 4" id="KW-1133">Transmembrane helix</keyword>
<dbReference type="EMBL" id="JBHSEW010000013">
    <property type="protein sequence ID" value="MFC4623235.1"/>
    <property type="molecule type" value="Genomic_DNA"/>
</dbReference>
<dbReference type="Gene3D" id="1.20.1250.20">
    <property type="entry name" value="MFS general substrate transporter like domains"/>
    <property type="match status" value="2"/>
</dbReference>
<feature type="domain" description="Major facilitator superfamily (MFS) profile" evidence="5">
    <location>
        <begin position="5"/>
        <end position="394"/>
    </location>
</feature>
<dbReference type="InterPro" id="IPR020846">
    <property type="entry name" value="MFS_dom"/>
</dbReference>
<feature type="transmembrane region" description="Helical" evidence="4">
    <location>
        <begin position="133"/>
        <end position="153"/>
    </location>
</feature>
<feature type="transmembrane region" description="Helical" evidence="4">
    <location>
        <begin position="285"/>
        <end position="304"/>
    </location>
</feature>